<accession>A0A8S2U015</accession>
<reference evidence="2" key="1">
    <citation type="submission" date="2021-02" db="EMBL/GenBank/DDBJ databases">
        <authorList>
            <person name="Nowell W R."/>
        </authorList>
    </citation>
    <scope>NUCLEOTIDE SEQUENCE</scope>
</reference>
<evidence type="ECO:0000313" key="2">
    <source>
        <dbReference type="EMBL" id="CAF4317826.1"/>
    </source>
</evidence>
<dbReference type="Proteomes" id="UP000682733">
    <property type="component" value="Unassembled WGS sequence"/>
</dbReference>
<evidence type="ECO:0000313" key="3">
    <source>
        <dbReference type="Proteomes" id="UP000682733"/>
    </source>
</evidence>
<evidence type="ECO:0000313" key="1">
    <source>
        <dbReference type="EMBL" id="CAF1530913.1"/>
    </source>
</evidence>
<organism evidence="2 3">
    <name type="scientific">Didymodactylos carnosus</name>
    <dbReference type="NCBI Taxonomy" id="1234261"/>
    <lineage>
        <taxon>Eukaryota</taxon>
        <taxon>Metazoa</taxon>
        <taxon>Spiralia</taxon>
        <taxon>Gnathifera</taxon>
        <taxon>Rotifera</taxon>
        <taxon>Eurotatoria</taxon>
        <taxon>Bdelloidea</taxon>
        <taxon>Philodinida</taxon>
        <taxon>Philodinidae</taxon>
        <taxon>Didymodactylos</taxon>
    </lineage>
</organism>
<sequence length="48" mass="5159">NDVEVADDDCRRCVRFDGVSICDGRGGVMDCDDGGVVRSRLMPIVDLG</sequence>
<dbReference type="EMBL" id="CAJNOK010037447">
    <property type="protein sequence ID" value="CAF1530913.1"/>
    <property type="molecule type" value="Genomic_DNA"/>
</dbReference>
<proteinExistence type="predicted"/>
<dbReference type="Proteomes" id="UP000677228">
    <property type="component" value="Unassembled WGS sequence"/>
</dbReference>
<dbReference type="AlphaFoldDB" id="A0A8S2U015"/>
<protein>
    <submittedName>
        <fullName evidence="2">Uncharacterized protein</fullName>
    </submittedName>
</protein>
<feature type="non-terminal residue" evidence="2">
    <location>
        <position position="1"/>
    </location>
</feature>
<comment type="caution">
    <text evidence="2">The sequence shown here is derived from an EMBL/GenBank/DDBJ whole genome shotgun (WGS) entry which is preliminary data.</text>
</comment>
<dbReference type="EMBL" id="CAJOBA010059667">
    <property type="protein sequence ID" value="CAF4317826.1"/>
    <property type="molecule type" value="Genomic_DNA"/>
</dbReference>
<gene>
    <name evidence="1" type="ORF">OVA965_LOCUS38252</name>
    <name evidence="2" type="ORF">TMI583_LOCUS39416</name>
</gene>
<name>A0A8S2U015_9BILA</name>